<name>A0A9N9H372_9GLOM</name>
<dbReference type="EMBL" id="CAJVPQ010004530">
    <property type="protein sequence ID" value="CAG8653335.1"/>
    <property type="molecule type" value="Genomic_DNA"/>
</dbReference>
<comment type="caution">
    <text evidence="1">The sequence shown here is derived from an EMBL/GenBank/DDBJ whole genome shotgun (WGS) entry which is preliminary data.</text>
</comment>
<proteinExistence type="predicted"/>
<organism evidence="1 2">
    <name type="scientific">Funneliformis caledonium</name>
    <dbReference type="NCBI Taxonomy" id="1117310"/>
    <lineage>
        <taxon>Eukaryota</taxon>
        <taxon>Fungi</taxon>
        <taxon>Fungi incertae sedis</taxon>
        <taxon>Mucoromycota</taxon>
        <taxon>Glomeromycotina</taxon>
        <taxon>Glomeromycetes</taxon>
        <taxon>Glomerales</taxon>
        <taxon>Glomeraceae</taxon>
        <taxon>Funneliformis</taxon>
    </lineage>
</organism>
<dbReference type="Proteomes" id="UP000789570">
    <property type="component" value="Unassembled WGS sequence"/>
</dbReference>
<reference evidence="1" key="1">
    <citation type="submission" date="2021-06" db="EMBL/GenBank/DDBJ databases">
        <authorList>
            <person name="Kallberg Y."/>
            <person name="Tangrot J."/>
            <person name="Rosling A."/>
        </authorList>
    </citation>
    <scope>NUCLEOTIDE SEQUENCE</scope>
    <source>
        <strain evidence="1">UK204</strain>
    </source>
</reference>
<dbReference type="OrthoDB" id="2408098at2759"/>
<evidence type="ECO:0000313" key="1">
    <source>
        <dbReference type="EMBL" id="CAG8653335.1"/>
    </source>
</evidence>
<protein>
    <submittedName>
        <fullName evidence="1">9544_t:CDS:1</fullName>
    </submittedName>
</protein>
<accession>A0A9N9H372</accession>
<gene>
    <name evidence="1" type="ORF">FCALED_LOCUS11181</name>
</gene>
<sequence>MSKISKTSKKRKESESEASNFKINDIKLLRVRFEPASNKNDVIPSCEANVPERYFLPGINRKILGNPFFDVCEVESISHPEAQTFATKLHNVLNGFQVLGTDESFTDTLLDDLLRIVKLNNFPLMIRNHPPCKLHIEEEPYVSSIPEFVIKNKRSTIIGVEDKHLRNTGPRTGYRESQIAVEILASCNENVRYIRALRLENRRNPDYTDQISWAVRVITTYVTFYKVMIPTTYWQELENGLPKESSVVIQRWPAENSLSSGLDLSDPADRNEVLDALVKIREEILNENEL</sequence>
<keyword evidence="2" id="KW-1185">Reference proteome</keyword>
<evidence type="ECO:0000313" key="2">
    <source>
        <dbReference type="Proteomes" id="UP000789570"/>
    </source>
</evidence>
<dbReference type="AlphaFoldDB" id="A0A9N9H372"/>